<keyword evidence="4" id="KW-1185">Reference proteome</keyword>
<dbReference type="Proteomes" id="UP000094147">
    <property type="component" value="Chromosome"/>
</dbReference>
<evidence type="ECO:0000313" key="3">
    <source>
        <dbReference type="EMBL" id="AOE49854.1"/>
    </source>
</evidence>
<dbReference type="SUPFAM" id="SSF54427">
    <property type="entry name" value="NTF2-like"/>
    <property type="match status" value="1"/>
</dbReference>
<dbReference type="InterPro" id="IPR027843">
    <property type="entry name" value="DUF4440"/>
</dbReference>
<dbReference type="STRING" id="1144748.KS2013_1134"/>
<accession>A0A1B3BAR0</accession>
<sequence precursor="true">MLLKKIFTAILLMAFSFSAFSHGDKKEEQSPLMVNTDTEVGKVVAQFHAALQNSDVETIKTILAEDVLIFEGSGAERSLEEYASHHMKSDMKFLASIDSKLIERNIMINGDIAISSSRSKLTGSFKGKELNKVSIETLVLKKVRSAWKVIRVHWS</sequence>
<name>A0A1B3BAR0_9GAMM</name>
<dbReference type="KEGG" id="ksd:KS2013_1134"/>
<feature type="domain" description="DUF4440" evidence="2">
    <location>
        <begin position="42"/>
        <end position="149"/>
    </location>
</feature>
<evidence type="ECO:0000259" key="2">
    <source>
        <dbReference type="Pfam" id="PF14534"/>
    </source>
</evidence>
<proteinExistence type="predicted"/>
<dbReference type="EMBL" id="CP012418">
    <property type="protein sequence ID" value="AOE49854.1"/>
    <property type="molecule type" value="Genomic_DNA"/>
</dbReference>
<dbReference type="RefSeq" id="WP_068990999.1">
    <property type="nucleotide sequence ID" value="NZ_CP012418.1"/>
</dbReference>
<dbReference type="Pfam" id="PF14534">
    <property type="entry name" value="DUF4440"/>
    <property type="match status" value="1"/>
</dbReference>
<dbReference type="Gene3D" id="3.10.450.50">
    <property type="match status" value="1"/>
</dbReference>
<gene>
    <name evidence="3" type="ORF">KS2013_1134</name>
</gene>
<dbReference type="AlphaFoldDB" id="A0A1B3BAR0"/>
<dbReference type="InterPro" id="IPR032710">
    <property type="entry name" value="NTF2-like_dom_sf"/>
</dbReference>
<feature type="signal peptide" evidence="1">
    <location>
        <begin position="1"/>
        <end position="21"/>
    </location>
</feature>
<feature type="chain" id="PRO_5008544104" description="DUF4440 domain-containing protein" evidence="1">
    <location>
        <begin position="22"/>
        <end position="155"/>
    </location>
</feature>
<evidence type="ECO:0000256" key="1">
    <source>
        <dbReference type="SAM" id="SignalP"/>
    </source>
</evidence>
<evidence type="ECO:0000313" key="4">
    <source>
        <dbReference type="Proteomes" id="UP000094147"/>
    </source>
</evidence>
<reference evidence="4" key="1">
    <citation type="submission" date="2015-08" db="EMBL/GenBank/DDBJ databases">
        <authorList>
            <person name="Kim K.M."/>
        </authorList>
    </citation>
    <scope>NUCLEOTIDE SEQUENCE [LARGE SCALE GENOMIC DNA]</scope>
    <source>
        <strain evidence="4">KCTC 23892</strain>
    </source>
</reference>
<protein>
    <recommendedName>
        <fullName evidence="2">DUF4440 domain-containing protein</fullName>
    </recommendedName>
</protein>
<organism evidence="3 4">
    <name type="scientific">Kangiella sediminilitoris</name>
    <dbReference type="NCBI Taxonomy" id="1144748"/>
    <lineage>
        <taxon>Bacteria</taxon>
        <taxon>Pseudomonadati</taxon>
        <taxon>Pseudomonadota</taxon>
        <taxon>Gammaproteobacteria</taxon>
        <taxon>Kangiellales</taxon>
        <taxon>Kangiellaceae</taxon>
        <taxon>Kangiella</taxon>
    </lineage>
</organism>
<keyword evidence="1" id="KW-0732">Signal</keyword>
<dbReference type="OrthoDB" id="6196903at2"/>